<gene>
    <name evidence="2" type="ORF">QNI22_00265</name>
</gene>
<accession>A0AAE3UC77</accession>
<organism evidence="2 3">
    <name type="scientific">Xanthocytophaga agilis</name>
    <dbReference type="NCBI Taxonomy" id="3048010"/>
    <lineage>
        <taxon>Bacteria</taxon>
        <taxon>Pseudomonadati</taxon>
        <taxon>Bacteroidota</taxon>
        <taxon>Cytophagia</taxon>
        <taxon>Cytophagales</taxon>
        <taxon>Rhodocytophagaceae</taxon>
        <taxon>Xanthocytophaga</taxon>
    </lineage>
</organism>
<feature type="domain" description="Cupin type-2" evidence="1">
    <location>
        <begin position="38"/>
        <end position="100"/>
    </location>
</feature>
<dbReference type="Gene3D" id="2.60.120.10">
    <property type="entry name" value="Jelly Rolls"/>
    <property type="match status" value="1"/>
</dbReference>
<dbReference type="EMBL" id="JASJOU010000001">
    <property type="protein sequence ID" value="MDJ1499051.1"/>
    <property type="molecule type" value="Genomic_DNA"/>
</dbReference>
<evidence type="ECO:0000313" key="3">
    <source>
        <dbReference type="Proteomes" id="UP001232063"/>
    </source>
</evidence>
<dbReference type="InterPro" id="IPR014710">
    <property type="entry name" value="RmlC-like_jellyroll"/>
</dbReference>
<dbReference type="CDD" id="cd02208">
    <property type="entry name" value="cupin_RmlC-like"/>
    <property type="match status" value="1"/>
</dbReference>
<evidence type="ECO:0000259" key="1">
    <source>
        <dbReference type="Pfam" id="PF07883"/>
    </source>
</evidence>
<name>A0AAE3UC77_9BACT</name>
<dbReference type="AlphaFoldDB" id="A0AAE3UC77"/>
<dbReference type="Proteomes" id="UP001232063">
    <property type="component" value="Unassembled WGS sequence"/>
</dbReference>
<dbReference type="RefSeq" id="WP_314508590.1">
    <property type="nucleotide sequence ID" value="NZ_JASJOU010000001.1"/>
</dbReference>
<evidence type="ECO:0000313" key="2">
    <source>
        <dbReference type="EMBL" id="MDJ1499051.1"/>
    </source>
</evidence>
<reference evidence="2" key="1">
    <citation type="submission" date="2023-05" db="EMBL/GenBank/DDBJ databases">
        <authorList>
            <person name="Zhang X."/>
        </authorList>
    </citation>
    <scope>NUCLEOTIDE SEQUENCE</scope>
    <source>
        <strain evidence="2">BD1B2-1</strain>
    </source>
</reference>
<protein>
    <submittedName>
        <fullName evidence="2">Cupin domain-containing protein</fullName>
    </submittedName>
</protein>
<comment type="caution">
    <text evidence="2">The sequence shown here is derived from an EMBL/GenBank/DDBJ whole genome shotgun (WGS) entry which is preliminary data.</text>
</comment>
<dbReference type="InterPro" id="IPR011051">
    <property type="entry name" value="RmlC_Cupin_sf"/>
</dbReference>
<sequence>MVFSPDTFLKNLPLPATEKWKDGVWYIEVYRHGTMQLEIFAPKNKDYQTPHEQDELYIIISGTSEFIKESEHYTCKVGDVIFVEAGRVHRFENFSDDFITWVIFYGPKGGETSV</sequence>
<keyword evidence="3" id="KW-1185">Reference proteome</keyword>
<dbReference type="Pfam" id="PF07883">
    <property type="entry name" value="Cupin_2"/>
    <property type="match status" value="1"/>
</dbReference>
<dbReference type="SUPFAM" id="SSF51182">
    <property type="entry name" value="RmlC-like cupins"/>
    <property type="match status" value="1"/>
</dbReference>
<dbReference type="InterPro" id="IPR013096">
    <property type="entry name" value="Cupin_2"/>
</dbReference>
<proteinExistence type="predicted"/>